<reference evidence="2 3" key="1">
    <citation type="journal article" date="2009" name="Nature">
        <title>The Sorghum bicolor genome and the diversification of grasses.</title>
        <authorList>
            <person name="Paterson A.H."/>
            <person name="Bowers J.E."/>
            <person name="Bruggmann R."/>
            <person name="Dubchak I."/>
            <person name="Grimwood J."/>
            <person name="Gundlach H."/>
            <person name="Haberer G."/>
            <person name="Hellsten U."/>
            <person name="Mitros T."/>
            <person name="Poliakov A."/>
            <person name="Schmutz J."/>
            <person name="Spannagl M."/>
            <person name="Tang H."/>
            <person name="Wang X."/>
            <person name="Wicker T."/>
            <person name="Bharti A.K."/>
            <person name="Chapman J."/>
            <person name="Feltus F.A."/>
            <person name="Gowik U."/>
            <person name="Grigoriev I.V."/>
            <person name="Lyons E."/>
            <person name="Maher C.A."/>
            <person name="Martis M."/>
            <person name="Narechania A."/>
            <person name="Otillar R.P."/>
            <person name="Penning B.W."/>
            <person name="Salamov A.A."/>
            <person name="Wang Y."/>
            <person name="Zhang L."/>
            <person name="Carpita N.C."/>
            <person name="Freeling M."/>
            <person name="Gingle A.R."/>
            <person name="Hash C.T."/>
            <person name="Keller B."/>
            <person name="Klein P."/>
            <person name="Kresovich S."/>
            <person name="McCann M.C."/>
            <person name="Ming R."/>
            <person name="Peterson D.G."/>
            <person name="Mehboob-ur-Rahman"/>
            <person name="Ware D."/>
            <person name="Westhoff P."/>
            <person name="Mayer K.F."/>
            <person name="Messing J."/>
            <person name="Rokhsar D.S."/>
        </authorList>
    </citation>
    <scope>NUCLEOTIDE SEQUENCE [LARGE SCALE GENOMIC DNA]</scope>
    <source>
        <strain evidence="3">cv. BTx623</strain>
    </source>
</reference>
<dbReference type="NCBIfam" id="TIGR01640">
    <property type="entry name" value="F_box_assoc_1"/>
    <property type="match status" value="1"/>
</dbReference>
<protein>
    <recommendedName>
        <fullName evidence="1">F-box associated beta-propeller type 3 domain-containing protein</fullName>
    </recommendedName>
</protein>
<reference evidence="3" key="2">
    <citation type="journal article" date="2018" name="Plant J.">
        <title>The Sorghum bicolor reference genome: improved assembly, gene annotations, a transcriptome atlas, and signatures of genome organization.</title>
        <authorList>
            <person name="McCormick R.F."/>
            <person name="Truong S.K."/>
            <person name="Sreedasyam A."/>
            <person name="Jenkins J."/>
            <person name="Shu S."/>
            <person name="Sims D."/>
            <person name="Kennedy M."/>
            <person name="Amirebrahimi M."/>
            <person name="Weers B.D."/>
            <person name="McKinley B."/>
            <person name="Mattison A."/>
            <person name="Morishige D.T."/>
            <person name="Grimwood J."/>
            <person name="Schmutz J."/>
            <person name="Mullet J.E."/>
        </authorList>
    </citation>
    <scope>NUCLEOTIDE SEQUENCE [LARGE SCALE GENOMIC DNA]</scope>
    <source>
        <strain evidence="3">cv. BTx623</strain>
    </source>
</reference>
<dbReference type="InterPro" id="IPR013187">
    <property type="entry name" value="F-box-assoc_dom_typ3"/>
</dbReference>
<dbReference type="OMA" id="GHYANIW"/>
<organism evidence="2 3">
    <name type="scientific">Sorghum bicolor</name>
    <name type="common">Sorghum</name>
    <name type="synonym">Sorghum vulgare</name>
    <dbReference type="NCBI Taxonomy" id="4558"/>
    <lineage>
        <taxon>Eukaryota</taxon>
        <taxon>Viridiplantae</taxon>
        <taxon>Streptophyta</taxon>
        <taxon>Embryophyta</taxon>
        <taxon>Tracheophyta</taxon>
        <taxon>Spermatophyta</taxon>
        <taxon>Magnoliopsida</taxon>
        <taxon>Liliopsida</taxon>
        <taxon>Poales</taxon>
        <taxon>Poaceae</taxon>
        <taxon>PACMAD clade</taxon>
        <taxon>Panicoideae</taxon>
        <taxon>Andropogonodae</taxon>
        <taxon>Andropogoneae</taxon>
        <taxon>Sorghinae</taxon>
        <taxon>Sorghum</taxon>
    </lineage>
</organism>
<keyword evidence="3" id="KW-1185">Reference proteome</keyword>
<evidence type="ECO:0000259" key="1">
    <source>
        <dbReference type="Pfam" id="PF08268"/>
    </source>
</evidence>
<name>A0A1Z5RJL9_SORBI</name>
<evidence type="ECO:0000313" key="3">
    <source>
        <dbReference type="Proteomes" id="UP000000768"/>
    </source>
</evidence>
<sequence length="285" mass="32202">MQLGATIIDPASGRASLVVGRNKLKNKPYWAGSKLTLLNDYSFGRASPSGDYKVLHIAVAPAVPRRHYDYGYMEWCEVATIIDGGGGGDEPTWRQRPWGPFRTSISSEHKASVNGVLYFMPYDTYSHGRNHIAAFDLESEEWKPETIRGPRLGLKKETDKWSIALVELKGTLCVVHNVRHLTSLGGHYANIWLLTDPSRGVWVKEYTVQMPERFLLSTKPLDVLGDGTIYYCCSTRTFREEGNIKSYHRYILQFYNTSTGTLTDFMEMAEGFNGRMAFYTGSLLC</sequence>
<dbReference type="EMBL" id="CM000764">
    <property type="protein sequence ID" value="OQU83934.1"/>
    <property type="molecule type" value="Genomic_DNA"/>
</dbReference>
<gene>
    <name evidence="2" type="ORF">SORBI_3005G201400</name>
</gene>
<dbReference type="InParanoid" id="A0A1Z5RJL9"/>
<evidence type="ECO:0000313" key="2">
    <source>
        <dbReference type="EMBL" id="OQU83934.1"/>
    </source>
</evidence>
<accession>A0A1Z5RJL9</accession>
<dbReference type="PANTHER" id="PTHR31111:SF136">
    <property type="entry name" value="F-BOX ASSOCIATED DOMAIN-CONTAINING PROTEIN"/>
    <property type="match status" value="1"/>
</dbReference>
<dbReference type="Gramene" id="OQU83934">
    <property type="protein sequence ID" value="OQU83934"/>
    <property type="gene ID" value="SORBI_3005G201400"/>
</dbReference>
<dbReference type="AlphaFoldDB" id="A0A1Z5RJL9"/>
<dbReference type="PANTHER" id="PTHR31111">
    <property type="entry name" value="BNAA05G37150D PROTEIN-RELATED"/>
    <property type="match status" value="1"/>
</dbReference>
<dbReference type="InterPro" id="IPR017451">
    <property type="entry name" value="F-box-assoc_interact_dom"/>
</dbReference>
<feature type="domain" description="F-box associated beta-propeller type 3" evidence="1">
    <location>
        <begin position="50"/>
        <end position="214"/>
    </location>
</feature>
<dbReference type="Proteomes" id="UP000000768">
    <property type="component" value="Chromosome 5"/>
</dbReference>
<dbReference type="Pfam" id="PF08268">
    <property type="entry name" value="FBA_3"/>
    <property type="match status" value="1"/>
</dbReference>
<proteinExistence type="predicted"/>